<protein>
    <submittedName>
        <fullName evidence="1">Uncharacterized protein</fullName>
    </submittedName>
</protein>
<gene>
    <name evidence="1" type="ORF">M9H77_12841</name>
</gene>
<dbReference type="EMBL" id="CM044703">
    <property type="protein sequence ID" value="KAI5672477.1"/>
    <property type="molecule type" value="Genomic_DNA"/>
</dbReference>
<evidence type="ECO:0000313" key="2">
    <source>
        <dbReference type="Proteomes" id="UP001060085"/>
    </source>
</evidence>
<organism evidence="1 2">
    <name type="scientific">Catharanthus roseus</name>
    <name type="common">Madagascar periwinkle</name>
    <name type="synonym">Vinca rosea</name>
    <dbReference type="NCBI Taxonomy" id="4058"/>
    <lineage>
        <taxon>Eukaryota</taxon>
        <taxon>Viridiplantae</taxon>
        <taxon>Streptophyta</taxon>
        <taxon>Embryophyta</taxon>
        <taxon>Tracheophyta</taxon>
        <taxon>Spermatophyta</taxon>
        <taxon>Magnoliopsida</taxon>
        <taxon>eudicotyledons</taxon>
        <taxon>Gunneridae</taxon>
        <taxon>Pentapetalae</taxon>
        <taxon>asterids</taxon>
        <taxon>lamiids</taxon>
        <taxon>Gentianales</taxon>
        <taxon>Apocynaceae</taxon>
        <taxon>Rauvolfioideae</taxon>
        <taxon>Vinceae</taxon>
        <taxon>Catharanthinae</taxon>
        <taxon>Catharanthus</taxon>
    </lineage>
</organism>
<name>A0ACC0BIQ5_CATRO</name>
<proteinExistence type="predicted"/>
<accession>A0ACC0BIQ5</accession>
<reference evidence="2" key="1">
    <citation type="journal article" date="2023" name="Nat. Plants">
        <title>Single-cell RNA sequencing provides a high-resolution roadmap for understanding the multicellular compartmentation of specialized metabolism.</title>
        <authorList>
            <person name="Sun S."/>
            <person name="Shen X."/>
            <person name="Li Y."/>
            <person name="Li Y."/>
            <person name="Wang S."/>
            <person name="Li R."/>
            <person name="Zhang H."/>
            <person name="Shen G."/>
            <person name="Guo B."/>
            <person name="Wei J."/>
            <person name="Xu J."/>
            <person name="St-Pierre B."/>
            <person name="Chen S."/>
            <person name="Sun C."/>
        </authorList>
    </citation>
    <scope>NUCLEOTIDE SEQUENCE [LARGE SCALE GENOMIC DNA]</scope>
</reference>
<comment type="caution">
    <text evidence="1">The sequence shown here is derived from an EMBL/GenBank/DDBJ whole genome shotgun (WGS) entry which is preliminary data.</text>
</comment>
<dbReference type="Proteomes" id="UP001060085">
    <property type="component" value="Linkage Group LG03"/>
</dbReference>
<keyword evidence="2" id="KW-1185">Reference proteome</keyword>
<evidence type="ECO:0000313" key="1">
    <source>
        <dbReference type="EMBL" id="KAI5672477.1"/>
    </source>
</evidence>
<sequence>MLARALRSKYHPMCSFMDLRVSYAWKSIWDARGLLMKGVIWRVGNGESISVWGYPWLPAPYSFQVTSPNPFLEHSLKLCDLIDEVEINAENILNIPLVPSLPEDVVVWHYSTNGRFSVKTAYALGMECRNRHMGKKPQSSKGVDGVWKLLWHSLVPPKVKHFRYRVYVSQLKKVMEFASSHLAEFHKQNGGLDSKGVVGAAVDPNPLWQPPPPSVGNLKINTNAAFFCDNNGRGRESVESVLHSSDEVVHDAAAVNKGCRPC</sequence>